<sequence length="600" mass="67881">MRRPNGRQCFFGFCSVALVYIALTGLVVHLTKGSNLAELAENKAWVASSKYWLDRQLCTWLGLCGVQHWMFKSAWTWEDEDSGDDVEEVRLPDWWTSGEEDPNSWSREEIQRREIPQYVLDHAPYVHLFSGEEYWPSDLGDHLIHTSPFLNYTKILDLSEDRNLTNLNELNDYTVGQHGRFMYLQSDDNVEEKPEWLASVKNIPKVPERDATDDDNEDPPWPSLDDIKDFDLESAKQQALADQKSKQEASSQMWPAELTISEDGRCGGSSGFTCTGSTFGQCCSIYGWCGKGDDYCGDPCDPLSGTCYDPYNPPRGPHPDLRRRSLDLKSERHRPEEGGRSSAPAILVVVPKENGIVDAFWFFFYSYNLGQRVLNIRFGNHVGDWEHTTIRFKNGKPHSVFLSEHDFGQAFTWKAMEKYIPSYDGSGTMIGSWSNETAARHAKRPVVYSAVGSHAMYGTPGLHPYILPFGLLHDETDRGPLWDPAQNFQSYTYDYRSKQVRASTLNPLSPIGWFHYGGHWGDKYYPLSDPRQYRFAGQYHYVNGPTGPKFKNLGRGKICQGAGDCSVRYWLGGSKPAAHSPPEEEVEEGGLPGGNVTDTP</sequence>
<dbReference type="InterPro" id="IPR036861">
    <property type="entry name" value="Endochitinase-like_sf"/>
</dbReference>
<feature type="region of interest" description="Disordered" evidence="3">
    <location>
        <begin position="575"/>
        <end position="600"/>
    </location>
</feature>
<keyword evidence="4" id="KW-1133">Transmembrane helix</keyword>
<dbReference type="PANTHER" id="PTHR48172:SF2">
    <property type="entry name" value="VACUOLAR PROTEIN SORTING PROTEIN 62"/>
    <property type="match status" value="1"/>
</dbReference>
<keyword evidence="2" id="KW-1015">Disulfide bond</keyword>
<proteinExistence type="predicted"/>
<feature type="domain" description="Chitin-binding type-1" evidence="5">
    <location>
        <begin position="263"/>
        <end position="309"/>
    </location>
</feature>
<dbReference type="PANTHER" id="PTHR48172">
    <property type="match status" value="1"/>
</dbReference>
<evidence type="ECO:0000256" key="4">
    <source>
        <dbReference type="SAM" id="Phobius"/>
    </source>
</evidence>
<comment type="caution">
    <text evidence="6">The sequence shown here is derived from an EMBL/GenBank/DDBJ whole genome shotgun (WGS) entry which is preliminary data.</text>
</comment>
<organism evidence="6 7">
    <name type="scientific">Zasmidium cellare</name>
    <name type="common">Wine cellar mold</name>
    <name type="synonym">Racodium cellare</name>
    <dbReference type="NCBI Taxonomy" id="395010"/>
    <lineage>
        <taxon>Eukaryota</taxon>
        <taxon>Fungi</taxon>
        <taxon>Dikarya</taxon>
        <taxon>Ascomycota</taxon>
        <taxon>Pezizomycotina</taxon>
        <taxon>Dothideomycetes</taxon>
        <taxon>Dothideomycetidae</taxon>
        <taxon>Mycosphaerellales</taxon>
        <taxon>Mycosphaerellaceae</taxon>
        <taxon>Zasmidium</taxon>
    </lineage>
</organism>
<keyword evidence="4" id="KW-0812">Transmembrane</keyword>
<dbReference type="Pfam" id="PF06101">
    <property type="entry name" value="Vps62"/>
    <property type="match status" value="1"/>
</dbReference>
<evidence type="ECO:0000256" key="1">
    <source>
        <dbReference type="ARBA" id="ARBA00022669"/>
    </source>
</evidence>
<dbReference type="SUPFAM" id="SSF57016">
    <property type="entry name" value="Plant lectins/antimicrobial peptides"/>
    <property type="match status" value="1"/>
</dbReference>
<keyword evidence="1 2" id="KW-0147">Chitin-binding</keyword>
<feature type="region of interest" description="Disordered" evidence="3">
    <location>
        <begin position="198"/>
        <end position="227"/>
    </location>
</feature>
<gene>
    <name evidence="6" type="ORF">PRZ48_010912</name>
</gene>
<dbReference type="Gene3D" id="3.30.60.10">
    <property type="entry name" value="Endochitinase-like"/>
    <property type="match status" value="1"/>
</dbReference>
<protein>
    <recommendedName>
        <fullName evidence="5">Chitin-binding type-1 domain-containing protein</fullName>
    </recommendedName>
</protein>
<evidence type="ECO:0000256" key="3">
    <source>
        <dbReference type="SAM" id="MobiDB-lite"/>
    </source>
</evidence>
<dbReference type="InterPro" id="IPR009291">
    <property type="entry name" value="Vps62"/>
</dbReference>
<reference evidence="6 7" key="1">
    <citation type="journal article" date="2023" name="G3 (Bethesda)">
        <title>A chromosome-level genome assembly of Zasmidium syzygii isolated from banana leaves.</title>
        <authorList>
            <person name="van Westerhoven A.C."/>
            <person name="Mehrabi R."/>
            <person name="Talebi R."/>
            <person name="Steentjes M.B.F."/>
            <person name="Corcolon B."/>
            <person name="Chong P.A."/>
            <person name="Kema G.H.J."/>
            <person name="Seidl M.F."/>
        </authorList>
    </citation>
    <scope>NUCLEOTIDE SEQUENCE [LARGE SCALE GENOMIC DNA]</scope>
    <source>
        <strain evidence="6 7">P124</strain>
    </source>
</reference>
<keyword evidence="7" id="KW-1185">Reference proteome</keyword>
<dbReference type="PROSITE" id="PS50941">
    <property type="entry name" value="CHIT_BIND_I_2"/>
    <property type="match status" value="1"/>
</dbReference>
<evidence type="ECO:0000259" key="5">
    <source>
        <dbReference type="PROSITE" id="PS50941"/>
    </source>
</evidence>
<evidence type="ECO:0000313" key="7">
    <source>
        <dbReference type="Proteomes" id="UP001305779"/>
    </source>
</evidence>
<evidence type="ECO:0000256" key="2">
    <source>
        <dbReference type="PROSITE-ProRule" id="PRU00261"/>
    </source>
</evidence>
<accession>A0ABR0EAU1</accession>
<dbReference type="CDD" id="cd11618">
    <property type="entry name" value="ChtBD1_1"/>
    <property type="match status" value="1"/>
</dbReference>
<dbReference type="EMBL" id="JAXOVC010000008">
    <property type="protein sequence ID" value="KAK4498255.1"/>
    <property type="molecule type" value="Genomic_DNA"/>
</dbReference>
<evidence type="ECO:0000313" key="6">
    <source>
        <dbReference type="EMBL" id="KAK4498255.1"/>
    </source>
</evidence>
<dbReference type="InterPro" id="IPR001002">
    <property type="entry name" value="Chitin-bd_1"/>
</dbReference>
<name>A0ABR0EAU1_ZASCE</name>
<keyword evidence="4" id="KW-0472">Membrane</keyword>
<feature type="transmembrane region" description="Helical" evidence="4">
    <location>
        <begin position="9"/>
        <end position="30"/>
    </location>
</feature>
<dbReference type="SMART" id="SM00270">
    <property type="entry name" value="ChtBD1"/>
    <property type="match status" value="1"/>
</dbReference>
<feature type="disulfide bond" evidence="2">
    <location>
        <begin position="282"/>
        <end position="296"/>
    </location>
</feature>
<comment type="caution">
    <text evidence="2">Lacks conserved residue(s) required for the propagation of feature annotation.</text>
</comment>
<dbReference type="Proteomes" id="UP001305779">
    <property type="component" value="Unassembled WGS sequence"/>
</dbReference>